<dbReference type="EMBL" id="GBEZ01016996">
    <property type="protein sequence ID" value="JAC69300.1"/>
    <property type="molecule type" value="Transcribed_RNA"/>
</dbReference>
<accession>A0A061RF50</accession>
<dbReference type="AlphaFoldDB" id="A0A061RF50"/>
<sequence length="55" mass="6147">MSRRELVDKILLLKGVLPSASIPELLHLRPSLLLSKEEDITHAIRKMQALMPGTS</sequence>
<name>A0A061RF50_9CHLO</name>
<gene>
    <name evidence="1" type="ORF">TSPGSL018_6709</name>
</gene>
<organism evidence="1">
    <name type="scientific">Tetraselmis sp. GSL018</name>
    <dbReference type="NCBI Taxonomy" id="582737"/>
    <lineage>
        <taxon>Eukaryota</taxon>
        <taxon>Viridiplantae</taxon>
        <taxon>Chlorophyta</taxon>
        <taxon>core chlorophytes</taxon>
        <taxon>Chlorodendrophyceae</taxon>
        <taxon>Chlorodendrales</taxon>
        <taxon>Chlorodendraceae</taxon>
        <taxon>Tetraselmis</taxon>
    </lineage>
</organism>
<feature type="non-terminal residue" evidence="1">
    <location>
        <position position="55"/>
    </location>
</feature>
<protein>
    <submittedName>
        <fullName evidence="1">Uncharacterized protein</fullName>
    </submittedName>
</protein>
<proteinExistence type="predicted"/>
<evidence type="ECO:0000313" key="1">
    <source>
        <dbReference type="EMBL" id="JAC69300.1"/>
    </source>
</evidence>
<reference evidence="1" key="1">
    <citation type="submission" date="2014-05" db="EMBL/GenBank/DDBJ databases">
        <title>The transcriptome of the halophilic microalga Tetraselmis sp. GSL018 isolated from the Great Salt Lake, Utah.</title>
        <authorList>
            <person name="Jinkerson R.E."/>
            <person name="D'Adamo S."/>
            <person name="Posewitz M.C."/>
        </authorList>
    </citation>
    <scope>NUCLEOTIDE SEQUENCE</scope>
    <source>
        <strain evidence="1">GSL018</strain>
    </source>
</reference>